<keyword evidence="2" id="KW-0012">Acyltransferase</keyword>
<dbReference type="EMBL" id="CP026538">
    <property type="protein sequence ID" value="QAZ68510.1"/>
    <property type="molecule type" value="Genomic_DNA"/>
</dbReference>
<dbReference type="AlphaFoldDB" id="A0A4P6HQQ3"/>
<dbReference type="SUPFAM" id="SSF55729">
    <property type="entry name" value="Acyl-CoA N-acyltransferases (Nat)"/>
    <property type="match status" value="1"/>
</dbReference>
<organism evidence="4 5">
    <name type="scientific">Solidesulfovibrio carbinolicus</name>
    <dbReference type="NCBI Taxonomy" id="296842"/>
    <lineage>
        <taxon>Bacteria</taxon>
        <taxon>Pseudomonadati</taxon>
        <taxon>Thermodesulfobacteriota</taxon>
        <taxon>Desulfovibrionia</taxon>
        <taxon>Desulfovibrionales</taxon>
        <taxon>Desulfovibrionaceae</taxon>
        <taxon>Solidesulfovibrio</taxon>
    </lineage>
</organism>
<dbReference type="InterPro" id="IPR000182">
    <property type="entry name" value="GNAT_dom"/>
</dbReference>
<dbReference type="PANTHER" id="PTHR43420:SF12">
    <property type="entry name" value="N-ACETYLTRANSFERASE DOMAIN-CONTAINING PROTEIN"/>
    <property type="match status" value="1"/>
</dbReference>
<evidence type="ECO:0000256" key="1">
    <source>
        <dbReference type="ARBA" id="ARBA00022679"/>
    </source>
</evidence>
<dbReference type="Pfam" id="PF00583">
    <property type="entry name" value="Acetyltransf_1"/>
    <property type="match status" value="1"/>
</dbReference>
<dbReference type="GO" id="GO:0016747">
    <property type="term" value="F:acyltransferase activity, transferring groups other than amino-acyl groups"/>
    <property type="evidence" value="ECO:0007669"/>
    <property type="project" value="InterPro"/>
</dbReference>
<dbReference type="CDD" id="cd04301">
    <property type="entry name" value="NAT_SF"/>
    <property type="match status" value="1"/>
</dbReference>
<dbReference type="KEGG" id="dcb:C3Y92_15250"/>
<dbReference type="Proteomes" id="UP000293296">
    <property type="component" value="Chromosome"/>
</dbReference>
<reference evidence="4 5" key="1">
    <citation type="submission" date="2018-02" db="EMBL/GenBank/DDBJ databases">
        <title>Genome sequence of Desulfovibrio carbinolicus DSM 3852.</title>
        <authorList>
            <person name="Wilbanks E."/>
            <person name="Skennerton C.T."/>
            <person name="Orphan V.J."/>
        </authorList>
    </citation>
    <scope>NUCLEOTIDE SEQUENCE [LARGE SCALE GENOMIC DNA]</scope>
    <source>
        <strain evidence="4 5">DSM 3852</strain>
    </source>
</reference>
<gene>
    <name evidence="4" type="ORF">C3Y92_15250</name>
</gene>
<dbReference type="RefSeq" id="WP_129354018.1">
    <property type="nucleotide sequence ID" value="NZ_CP026538.1"/>
</dbReference>
<evidence type="ECO:0000313" key="5">
    <source>
        <dbReference type="Proteomes" id="UP000293296"/>
    </source>
</evidence>
<dbReference type="InterPro" id="IPR050680">
    <property type="entry name" value="YpeA/RimI_acetyltransf"/>
</dbReference>
<dbReference type="PANTHER" id="PTHR43420">
    <property type="entry name" value="ACETYLTRANSFERASE"/>
    <property type="match status" value="1"/>
</dbReference>
<sequence>MTDIRFCDGGAELLDAIEPLWRALSEHHATINPDFATLFRQRPFIVRKRAILDKRPAALLVRLALADDTPVGYCVAALGPDGAGEIDSIFIAAAHRSQGIGESLLRHALDWLDARGATGVSVAVVPGNNRALAWYGRFGFAPRLTTLTRLADRAEP</sequence>
<evidence type="ECO:0000256" key="2">
    <source>
        <dbReference type="ARBA" id="ARBA00023315"/>
    </source>
</evidence>
<proteinExistence type="predicted"/>
<evidence type="ECO:0000313" key="4">
    <source>
        <dbReference type="EMBL" id="QAZ68510.1"/>
    </source>
</evidence>
<protein>
    <recommendedName>
        <fullName evidence="3">N-acetyltransferase domain-containing protein</fullName>
    </recommendedName>
</protein>
<dbReference type="PROSITE" id="PS51186">
    <property type="entry name" value="GNAT"/>
    <property type="match status" value="1"/>
</dbReference>
<feature type="domain" description="N-acetyltransferase" evidence="3">
    <location>
        <begin position="4"/>
        <end position="155"/>
    </location>
</feature>
<accession>A0A4P6HQQ3</accession>
<evidence type="ECO:0000259" key="3">
    <source>
        <dbReference type="PROSITE" id="PS51186"/>
    </source>
</evidence>
<name>A0A4P6HQQ3_9BACT</name>
<dbReference type="InterPro" id="IPR016181">
    <property type="entry name" value="Acyl_CoA_acyltransferase"/>
</dbReference>
<dbReference type="Gene3D" id="3.40.630.30">
    <property type="match status" value="1"/>
</dbReference>
<keyword evidence="1" id="KW-0808">Transferase</keyword>
<dbReference type="OrthoDB" id="9789605at2"/>
<keyword evidence="5" id="KW-1185">Reference proteome</keyword>